<keyword evidence="1" id="KW-0732">Signal</keyword>
<dbReference type="KEGG" id="mcd:MCRO_0525"/>
<dbReference type="HOGENOM" id="CLU_696019_0_0_14"/>
<dbReference type="OrthoDB" id="398253at2"/>
<sequence length="396" mass="45817">MNFKIKALYLGTAIVLVSSTLTASLVVLDNKTKKENSNFQKDKAQLFSSNKFITLEDFDFLSNVNKLDISKRYARDFVTKNPFIRNHATNKGDYWRNQLTVKSEFEDDSDFFLKAKHNMPINVLFEKYAIEYESYANDNFGILYLKVKATAKNTNEKVKTMEKVFSLQGFKKFTNLEDQNHSIILSNLFLKGDLTKSNSYDTIYSQYLNTDDKGRKELINKWFVLDVDGSGAIDNNSIEMQLEHPNKHPKSLKILYNIQVKTYSATLDDLTTIDLVSIENSNKRVIEIPLNFIETNTVSKTLKLSPKDNKSWSDLFRKDLRFDRTTNTITNLELKFDNTSYKLDDYIITLSDFRQDDVDKDNYLVPYSIISKADYNKGISYVVSGEIKILKSLLKK</sequence>
<evidence type="ECO:0000313" key="3">
    <source>
        <dbReference type="Proteomes" id="UP000001845"/>
    </source>
</evidence>
<dbReference type="STRING" id="512564.MCRO_0525"/>
<evidence type="ECO:0008006" key="4">
    <source>
        <dbReference type="Google" id="ProtNLM"/>
    </source>
</evidence>
<dbReference type="EMBL" id="CP001991">
    <property type="protein sequence ID" value="ADE19362.1"/>
    <property type="molecule type" value="Genomic_DNA"/>
</dbReference>
<feature type="signal peptide" evidence="1">
    <location>
        <begin position="1"/>
        <end position="23"/>
    </location>
</feature>
<accession>D5E5V2</accession>
<evidence type="ECO:0000313" key="2">
    <source>
        <dbReference type="EMBL" id="ADE19362.1"/>
    </source>
</evidence>
<dbReference type="RefSeq" id="WP_013054139.1">
    <property type="nucleotide sequence ID" value="NC_014014.1"/>
</dbReference>
<evidence type="ECO:0000256" key="1">
    <source>
        <dbReference type="SAM" id="SignalP"/>
    </source>
</evidence>
<keyword evidence="3" id="KW-1185">Reference proteome</keyword>
<reference evidence="3" key="1">
    <citation type="submission" date="2010-03" db="EMBL/GenBank/DDBJ databases">
        <title>The complete genome of Mycoplasma crocodyli MP145.</title>
        <authorList>
            <person name="Glass J.I."/>
            <person name="Durkin A.S."/>
            <person name="Hostetler J."/>
            <person name="Jackson J."/>
            <person name="Johnson J."/>
            <person name="May M.A."/>
            <person name="Paralanov V."/>
            <person name="Radune D."/>
            <person name="Szczypinski B."/>
            <person name="Brown D.R."/>
        </authorList>
    </citation>
    <scope>NUCLEOTIDE SEQUENCE [LARGE SCALE GENOMIC DNA]</scope>
    <source>
        <strain evidence="3">ATCC 51981 / MP145</strain>
    </source>
</reference>
<dbReference type="AlphaFoldDB" id="D5E5V2"/>
<reference evidence="2 3" key="3">
    <citation type="journal article" date="2011" name="J. Bacteriol.">
        <title>Genome sequences of Mycoplasma alligatoris A21JP2T and Mycoplasma crocodyli MP145T.</title>
        <authorList>
            <person name="Brown D.R."/>
            <person name="Farmerie W.G."/>
            <person name="May M."/>
            <person name="Benders G.A."/>
            <person name="Durkin A.S."/>
            <person name="Hlavinka K."/>
            <person name="Hostetler J."/>
            <person name="Jackson J."/>
            <person name="Johnson J."/>
            <person name="Miller R.H."/>
            <person name="Paralanov V."/>
            <person name="Radune D."/>
            <person name="Szczypinski B."/>
            <person name="Glass J.I."/>
        </authorList>
    </citation>
    <scope>NUCLEOTIDE SEQUENCE [LARGE SCALE GENOMIC DNA]</scope>
    <source>
        <strain evidence="3">ATCC 51981 / MP145</strain>
    </source>
</reference>
<name>D5E5V2_MYCCM</name>
<dbReference type="Proteomes" id="UP000001845">
    <property type="component" value="Chromosome"/>
</dbReference>
<proteinExistence type="predicted"/>
<dbReference type="NCBIfam" id="NF045954">
    <property type="entry name" value="MAG1430_dom"/>
    <property type="match status" value="1"/>
</dbReference>
<organism evidence="2 3">
    <name type="scientific">Mycoplasma crocodyli (strain ATCC 51981 / MP145)</name>
    <dbReference type="NCBI Taxonomy" id="512564"/>
    <lineage>
        <taxon>Bacteria</taxon>
        <taxon>Bacillati</taxon>
        <taxon>Mycoplasmatota</taxon>
        <taxon>Mollicutes</taxon>
        <taxon>Mycoplasmataceae</taxon>
        <taxon>Mycoplasma</taxon>
    </lineage>
</organism>
<protein>
    <recommendedName>
        <fullName evidence="4">EF-hand domain-containing protein</fullName>
    </recommendedName>
</protein>
<feature type="chain" id="PRO_5003070535" description="EF-hand domain-containing protein" evidence="1">
    <location>
        <begin position="24"/>
        <end position="396"/>
    </location>
</feature>
<reference key="2">
    <citation type="submission" date="2010-03" db="EMBL/GenBank/DDBJ databases">
        <authorList>
            <person name="Ma Z."/>
            <person name="Wang X."/>
            <person name="Liu H."/>
        </authorList>
    </citation>
    <scope>NUCLEOTIDE SEQUENCE</scope>
    <source>
        <strain>MP145</strain>
    </source>
</reference>
<gene>
    <name evidence="2" type="ordered locus">MCRO_0525</name>
</gene>